<dbReference type="InterPro" id="IPR031481">
    <property type="entry name" value="Glyco_tran_10_N"/>
</dbReference>
<evidence type="ECO:0000256" key="4">
    <source>
        <dbReference type="SAM" id="SignalP"/>
    </source>
</evidence>
<dbReference type="PANTHER" id="PTHR48438">
    <property type="entry name" value="ALPHA-(1,3)-FUCOSYLTRANSFERASE C-RELATED"/>
    <property type="match status" value="1"/>
</dbReference>
<keyword evidence="2 3" id="KW-0333">Golgi apparatus</keyword>
<feature type="domain" description="Fucosyltransferase N-terminal" evidence="6">
    <location>
        <begin position="43"/>
        <end position="161"/>
    </location>
</feature>
<evidence type="ECO:0000259" key="5">
    <source>
        <dbReference type="Pfam" id="PF00852"/>
    </source>
</evidence>
<gene>
    <name evidence="7" type="ORF">AFUS01_LOCUS10512</name>
</gene>
<dbReference type="PANTHER" id="PTHR48438:SF1">
    <property type="entry name" value="ALPHA-(1,3)-FUCOSYLTRANSFERASE C-RELATED"/>
    <property type="match status" value="1"/>
</dbReference>
<name>A0A8J2JTE7_9HEXA</name>
<evidence type="ECO:0000313" key="7">
    <source>
        <dbReference type="EMBL" id="CAG7721289.1"/>
    </source>
</evidence>
<evidence type="ECO:0000256" key="2">
    <source>
        <dbReference type="ARBA" id="ARBA00023034"/>
    </source>
</evidence>
<dbReference type="EMBL" id="CAJVCH010078228">
    <property type="protein sequence ID" value="CAG7721289.1"/>
    <property type="molecule type" value="Genomic_DNA"/>
</dbReference>
<comment type="subcellular location">
    <subcellularLocation>
        <location evidence="1 3">Golgi apparatus</location>
        <location evidence="1 3">Golgi stack membrane</location>
        <topology evidence="1 3">Single-pass type II membrane protein</topology>
    </subcellularLocation>
</comment>
<feature type="chain" id="PRO_5035260556" description="Fucosyltransferase" evidence="4">
    <location>
        <begin position="24"/>
        <end position="382"/>
    </location>
</feature>
<dbReference type="GO" id="GO:0008417">
    <property type="term" value="F:fucosyltransferase activity"/>
    <property type="evidence" value="ECO:0007669"/>
    <property type="project" value="InterPro"/>
</dbReference>
<dbReference type="FunFam" id="3.40.50.11660:FF:000006">
    <property type="entry name" value="Alpha-(1,3)-fucosyltransferase C"/>
    <property type="match status" value="1"/>
</dbReference>
<reference evidence="7" key="1">
    <citation type="submission" date="2021-06" db="EMBL/GenBank/DDBJ databases">
        <authorList>
            <person name="Hodson N. C."/>
            <person name="Mongue J. A."/>
            <person name="Jaron S. K."/>
        </authorList>
    </citation>
    <scope>NUCLEOTIDE SEQUENCE</scope>
</reference>
<evidence type="ECO:0000313" key="8">
    <source>
        <dbReference type="Proteomes" id="UP000708208"/>
    </source>
</evidence>
<keyword evidence="4" id="KW-0732">Signal</keyword>
<evidence type="ECO:0000256" key="1">
    <source>
        <dbReference type="ARBA" id="ARBA00004447"/>
    </source>
</evidence>
<evidence type="ECO:0000259" key="6">
    <source>
        <dbReference type="Pfam" id="PF17039"/>
    </source>
</evidence>
<accession>A0A8J2JTE7</accession>
<dbReference type="OrthoDB" id="427096at2759"/>
<feature type="domain" description="Fucosyltransferase C-terminal" evidence="5">
    <location>
        <begin position="183"/>
        <end position="360"/>
    </location>
</feature>
<dbReference type="Proteomes" id="UP000708208">
    <property type="component" value="Unassembled WGS sequence"/>
</dbReference>
<comment type="similarity">
    <text evidence="3">Belongs to the glycosyltransferase 10 family.</text>
</comment>
<evidence type="ECO:0000256" key="3">
    <source>
        <dbReference type="RuleBase" id="RU003832"/>
    </source>
</evidence>
<keyword evidence="3" id="KW-0808">Transferase</keyword>
<dbReference type="Pfam" id="PF00852">
    <property type="entry name" value="Glyco_transf_10"/>
    <property type="match status" value="1"/>
</dbReference>
<dbReference type="AlphaFoldDB" id="A0A8J2JTE7"/>
<keyword evidence="3" id="KW-0812">Transmembrane</keyword>
<feature type="signal peptide" evidence="4">
    <location>
        <begin position="1"/>
        <end position="23"/>
    </location>
</feature>
<comment type="caution">
    <text evidence="7">The sequence shown here is derived from an EMBL/GenBank/DDBJ whole genome shotgun (WGS) entry which is preliminary data.</text>
</comment>
<dbReference type="InterPro" id="IPR055270">
    <property type="entry name" value="Glyco_tran_10_C"/>
</dbReference>
<proteinExistence type="inferred from homology"/>
<dbReference type="Pfam" id="PF17039">
    <property type="entry name" value="Glyco_tran_10_N"/>
    <property type="match status" value="1"/>
</dbReference>
<sequence length="382" mass="44519">MFLLVLLLYRWAIVIPHFTNVFSQEEVKKQTQLESAYTSGGLKRILFWTPFFSGTSLKDVGLTEEGDGYQTFCPYRCKFTTNKNLLHLSDAVLFHSRDLQTNGVNGLWESRNIPETRNWTQHWVFYYFESAEYTVVPLNAFNNVFNQTISYRLDSDIYAPYSRLLPRSLEEINNYARVSETIKKKTKMAAWIVSHCVTKSKREDLVAQLKKYFPIDVYGYCGDLECPGNRQISCYKEIGHTYKFYLSFENSLCEDYVTEKFFNALNAGMVPVVYGGANYLHHAPEGSYISVNSFNSTQDLATYLLMLDKNQTEYLKYFEWKKWLKVDEISMLPRAWCTLCERLTVGSFPKGRVVQDLNDWWFHKQGTNSPACSPPNHQLLDY</sequence>
<dbReference type="GO" id="GO:0032580">
    <property type="term" value="C:Golgi cisterna membrane"/>
    <property type="evidence" value="ECO:0007669"/>
    <property type="project" value="UniProtKB-SubCell"/>
</dbReference>
<organism evidence="7 8">
    <name type="scientific">Allacma fusca</name>
    <dbReference type="NCBI Taxonomy" id="39272"/>
    <lineage>
        <taxon>Eukaryota</taxon>
        <taxon>Metazoa</taxon>
        <taxon>Ecdysozoa</taxon>
        <taxon>Arthropoda</taxon>
        <taxon>Hexapoda</taxon>
        <taxon>Collembola</taxon>
        <taxon>Symphypleona</taxon>
        <taxon>Sminthuridae</taxon>
        <taxon>Allacma</taxon>
    </lineage>
</organism>
<keyword evidence="3" id="KW-0472">Membrane</keyword>
<keyword evidence="8" id="KW-1185">Reference proteome</keyword>
<dbReference type="EC" id="2.4.1.-" evidence="3"/>
<protein>
    <recommendedName>
        <fullName evidence="3">Fucosyltransferase</fullName>
        <ecNumber evidence="3">2.4.1.-</ecNumber>
    </recommendedName>
</protein>
<dbReference type="InterPro" id="IPR001503">
    <property type="entry name" value="Glyco_trans_10"/>
</dbReference>
<keyword evidence="3" id="KW-0328">Glycosyltransferase</keyword>